<keyword evidence="1" id="KW-0805">Transcription regulation</keyword>
<dbReference type="PANTHER" id="PTHR33154">
    <property type="entry name" value="TRANSCRIPTIONAL REGULATOR, ARSR FAMILY"/>
    <property type="match status" value="1"/>
</dbReference>
<reference evidence="5 6" key="1">
    <citation type="submission" date="2020-10" db="EMBL/GenBank/DDBJ databases">
        <title>Complete genome sequence of Corynebacterium massiliense DSM 45435, type strain of Corynebacterium massiliense.</title>
        <authorList>
            <person name="Busche T."/>
            <person name="Kalinowski J."/>
            <person name="Ruckert C."/>
        </authorList>
    </citation>
    <scope>NUCLEOTIDE SEQUENCE [LARGE SCALE GENOMIC DNA]</scope>
    <source>
        <strain evidence="5 6">DSM 45435</strain>
    </source>
</reference>
<evidence type="ECO:0000256" key="2">
    <source>
        <dbReference type="ARBA" id="ARBA00023125"/>
    </source>
</evidence>
<gene>
    <name evidence="5" type="ORF">CMASS_00185</name>
</gene>
<dbReference type="InterPro" id="IPR001845">
    <property type="entry name" value="HTH_ArsR_DNA-bd_dom"/>
</dbReference>
<dbReference type="SUPFAM" id="SSF46785">
    <property type="entry name" value="Winged helix' DNA-binding domain"/>
    <property type="match status" value="1"/>
</dbReference>
<dbReference type="Pfam" id="PF01022">
    <property type="entry name" value="HTH_5"/>
    <property type="match status" value="1"/>
</dbReference>
<dbReference type="InterPro" id="IPR011991">
    <property type="entry name" value="ArsR-like_HTH"/>
</dbReference>
<keyword evidence="2 5" id="KW-0238">DNA-binding</keyword>
<evidence type="ECO:0000259" key="4">
    <source>
        <dbReference type="PROSITE" id="PS50987"/>
    </source>
</evidence>
<dbReference type="RefSeq" id="WP_084684420.1">
    <property type="nucleotide sequence ID" value="NZ_ATVG01000007.1"/>
</dbReference>
<evidence type="ECO:0000256" key="1">
    <source>
        <dbReference type="ARBA" id="ARBA00023015"/>
    </source>
</evidence>
<evidence type="ECO:0000313" key="5">
    <source>
        <dbReference type="EMBL" id="WCZ31509.1"/>
    </source>
</evidence>
<protein>
    <submittedName>
        <fullName evidence="5">DNA-binding transcriptional repressor ArsR</fullName>
    </submittedName>
</protein>
<dbReference type="Gene3D" id="1.10.10.10">
    <property type="entry name" value="Winged helix-like DNA-binding domain superfamily/Winged helix DNA-binding domain"/>
    <property type="match status" value="1"/>
</dbReference>
<feature type="domain" description="HTH arsR-type" evidence="4">
    <location>
        <begin position="1"/>
        <end position="97"/>
    </location>
</feature>
<sequence>MDCYFVPPRQFRILATVADPVRWNILVLLHNQPGRTSYREIISRFAVSPSVLSRHMRILEESGLVIREKEGKHRVVVLAPGACAAIRAALPACDGRC</sequence>
<dbReference type="PRINTS" id="PR00778">
    <property type="entry name" value="HTHARSR"/>
</dbReference>
<dbReference type="PROSITE" id="PS50987">
    <property type="entry name" value="HTH_ARSR_2"/>
    <property type="match status" value="1"/>
</dbReference>
<evidence type="ECO:0000256" key="3">
    <source>
        <dbReference type="ARBA" id="ARBA00023163"/>
    </source>
</evidence>
<dbReference type="SMART" id="SM00418">
    <property type="entry name" value="HTH_ARSR"/>
    <property type="match status" value="1"/>
</dbReference>
<organism evidence="5 6">
    <name type="scientific">Corynebacterium massiliense DSM 45435</name>
    <dbReference type="NCBI Taxonomy" id="1121364"/>
    <lineage>
        <taxon>Bacteria</taxon>
        <taxon>Bacillati</taxon>
        <taxon>Actinomycetota</taxon>
        <taxon>Actinomycetes</taxon>
        <taxon>Mycobacteriales</taxon>
        <taxon>Corynebacteriaceae</taxon>
        <taxon>Corynebacterium</taxon>
    </lineage>
</organism>
<keyword evidence="6" id="KW-1185">Reference proteome</keyword>
<keyword evidence="3" id="KW-0804">Transcription</keyword>
<accession>A0ABY7U4Q3</accession>
<dbReference type="PANTHER" id="PTHR33154:SF33">
    <property type="entry name" value="TRANSCRIPTIONAL REPRESSOR SDPR"/>
    <property type="match status" value="1"/>
</dbReference>
<dbReference type="GO" id="GO:0003677">
    <property type="term" value="F:DNA binding"/>
    <property type="evidence" value="ECO:0007669"/>
    <property type="project" value="UniProtKB-KW"/>
</dbReference>
<dbReference type="EMBL" id="CP063189">
    <property type="protein sequence ID" value="WCZ31509.1"/>
    <property type="molecule type" value="Genomic_DNA"/>
</dbReference>
<name>A0ABY7U4Q3_9CORY</name>
<dbReference type="InterPro" id="IPR051081">
    <property type="entry name" value="HTH_MetalResp_TranReg"/>
</dbReference>
<proteinExistence type="predicted"/>
<dbReference type="InterPro" id="IPR036390">
    <property type="entry name" value="WH_DNA-bd_sf"/>
</dbReference>
<dbReference type="CDD" id="cd00090">
    <property type="entry name" value="HTH_ARSR"/>
    <property type="match status" value="1"/>
</dbReference>
<dbReference type="InterPro" id="IPR036388">
    <property type="entry name" value="WH-like_DNA-bd_sf"/>
</dbReference>
<evidence type="ECO:0000313" key="6">
    <source>
        <dbReference type="Proteomes" id="UP001220064"/>
    </source>
</evidence>
<dbReference type="Proteomes" id="UP001220064">
    <property type="component" value="Chromosome"/>
</dbReference>